<dbReference type="OrthoDB" id="424834at2759"/>
<keyword evidence="7" id="KW-0458">Lysosome</keyword>
<keyword evidence="6" id="KW-0472">Membrane</keyword>
<name>A0A7R9QWK4_9ACAR</name>
<evidence type="ECO:0000256" key="1">
    <source>
        <dbReference type="ARBA" id="ARBA00004155"/>
    </source>
</evidence>
<dbReference type="InterPro" id="IPR036259">
    <property type="entry name" value="MFS_trans_sf"/>
</dbReference>
<dbReference type="AlphaFoldDB" id="A0A7R9QWK4"/>
<comment type="subcellular location">
    <subcellularLocation>
        <location evidence="1">Lysosome membrane</location>
        <topology evidence="1">Multi-pass membrane protein</topology>
    </subcellularLocation>
</comment>
<evidence type="ECO:0000313" key="9">
    <source>
        <dbReference type="EMBL" id="CAD7659890.1"/>
    </source>
</evidence>
<keyword evidence="3" id="KW-0813">Transport</keyword>
<dbReference type="EMBL" id="OC933462">
    <property type="protein sequence ID" value="CAD7659890.1"/>
    <property type="molecule type" value="Genomic_DNA"/>
</dbReference>
<dbReference type="Proteomes" id="UP000728032">
    <property type="component" value="Unassembled WGS sequence"/>
</dbReference>
<evidence type="ECO:0000256" key="2">
    <source>
        <dbReference type="ARBA" id="ARBA00008335"/>
    </source>
</evidence>
<feature type="compositionally biased region" description="Acidic residues" evidence="8">
    <location>
        <begin position="8"/>
        <end position="21"/>
    </location>
</feature>
<reference evidence="9" key="1">
    <citation type="submission" date="2020-11" db="EMBL/GenBank/DDBJ databases">
        <authorList>
            <person name="Tran Van P."/>
        </authorList>
    </citation>
    <scope>NUCLEOTIDE SEQUENCE</scope>
</reference>
<accession>A0A7R9QWK4</accession>
<protein>
    <submittedName>
        <fullName evidence="9">Uncharacterized protein</fullName>
    </submittedName>
</protein>
<feature type="non-terminal residue" evidence="9">
    <location>
        <position position="93"/>
    </location>
</feature>
<comment type="similarity">
    <text evidence="2">Belongs to the major facilitator superfamily.</text>
</comment>
<evidence type="ECO:0000256" key="3">
    <source>
        <dbReference type="ARBA" id="ARBA00022448"/>
    </source>
</evidence>
<organism evidence="9">
    <name type="scientific">Oppiella nova</name>
    <dbReference type="NCBI Taxonomy" id="334625"/>
    <lineage>
        <taxon>Eukaryota</taxon>
        <taxon>Metazoa</taxon>
        <taxon>Ecdysozoa</taxon>
        <taxon>Arthropoda</taxon>
        <taxon>Chelicerata</taxon>
        <taxon>Arachnida</taxon>
        <taxon>Acari</taxon>
        <taxon>Acariformes</taxon>
        <taxon>Sarcoptiformes</taxon>
        <taxon>Oribatida</taxon>
        <taxon>Brachypylina</taxon>
        <taxon>Oppioidea</taxon>
        <taxon>Oppiidae</taxon>
        <taxon>Oppiella</taxon>
    </lineage>
</organism>
<feature type="region of interest" description="Disordered" evidence="8">
    <location>
        <begin position="1"/>
        <end position="21"/>
    </location>
</feature>
<dbReference type="PANTHER" id="PTHR23512:SF3">
    <property type="entry name" value="MAJOR FACILITATOR SUPERFAMILY DOMAIN-CONTAINING PROTEIN 1"/>
    <property type="match status" value="1"/>
</dbReference>
<evidence type="ECO:0000256" key="8">
    <source>
        <dbReference type="SAM" id="MobiDB-lite"/>
    </source>
</evidence>
<gene>
    <name evidence="9" type="ORF">ONB1V03_LOCUS16461</name>
</gene>
<evidence type="ECO:0000256" key="6">
    <source>
        <dbReference type="ARBA" id="ARBA00023136"/>
    </source>
</evidence>
<dbReference type="SUPFAM" id="SSF103473">
    <property type="entry name" value="MFS general substrate transporter"/>
    <property type="match status" value="1"/>
</dbReference>
<keyword evidence="5" id="KW-1133">Transmembrane helix</keyword>
<keyword evidence="10" id="KW-1185">Reference proteome</keyword>
<proteinExistence type="inferred from homology"/>
<evidence type="ECO:0000313" key="10">
    <source>
        <dbReference type="Proteomes" id="UP000728032"/>
    </source>
</evidence>
<evidence type="ECO:0000256" key="7">
    <source>
        <dbReference type="ARBA" id="ARBA00023228"/>
    </source>
</evidence>
<dbReference type="GO" id="GO:0005765">
    <property type="term" value="C:lysosomal membrane"/>
    <property type="evidence" value="ECO:0007669"/>
    <property type="project" value="UniProtKB-SubCell"/>
</dbReference>
<dbReference type="PANTHER" id="PTHR23512">
    <property type="entry name" value="MAJOR FACILITATOR SUPERFAMILY DOMAIN-CONTAINING PROTEIN 1"/>
    <property type="match status" value="1"/>
</dbReference>
<evidence type="ECO:0000256" key="5">
    <source>
        <dbReference type="ARBA" id="ARBA00022989"/>
    </source>
</evidence>
<keyword evidence="4" id="KW-0812">Transmembrane</keyword>
<dbReference type="EMBL" id="CAJPVJ010018637">
    <property type="protein sequence ID" value="CAG2177028.1"/>
    <property type="molecule type" value="Genomic_DNA"/>
</dbReference>
<evidence type="ECO:0000256" key="4">
    <source>
        <dbReference type="ARBA" id="ARBA00022692"/>
    </source>
</evidence>
<dbReference type="Gene3D" id="1.20.1250.20">
    <property type="entry name" value="MFS general substrate transporter like domains"/>
    <property type="match status" value="1"/>
</dbReference>
<sequence length="93" mass="10388">MGNKDDDNNVDTIEEDEEDPDFSGVGYCHPAHNCNYFCYDAPASLQQEMMDTLKITTTEYGLLYTLYSWPNTVLSLFGGLLVDRVLGIKLGAI</sequence>
<dbReference type="InterPro" id="IPR052187">
    <property type="entry name" value="MFSD1"/>
</dbReference>